<comment type="caution">
    <text evidence="3">The sequence shown here is derived from an EMBL/GenBank/DDBJ whole genome shotgun (WGS) entry which is preliminary data.</text>
</comment>
<evidence type="ECO:0000313" key="3">
    <source>
        <dbReference type="EMBL" id="KAG8464443.1"/>
    </source>
</evidence>
<feature type="compositionally biased region" description="Low complexity" evidence="2">
    <location>
        <begin position="843"/>
        <end position="860"/>
    </location>
</feature>
<feature type="coiled-coil region" evidence="1">
    <location>
        <begin position="125"/>
        <end position="152"/>
    </location>
</feature>
<feature type="compositionally biased region" description="Low complexity" evidence="2">
    <location>
        <begin position="785"/>
        <end position="798"/>
    </location>
</feature>
<feature type="coiled-coil region" evidence="1">
    <location>
        <begin position="58"/>
        <end position="85"/>
    </location>
</feature>
<organism evidence="3 4">
    <name type="scientific">Diacronema lutheri</name>
    <name type="common">Unicellular marine alga</name>
    <name type="synonym">Monochrysis lutheri</name>
    <dbReference type="NCBI Taxonomy" id="2081491"/>
    <lineage>
        <taxon>Eukaryota</taxon>
        <taxon>Haptista</taxon>
        <taxon>Haptophyta</taxon>
        <taxon>Pavlovophyceae</taxon>
        <taxon>Pavlovales</taxon>
        <taxon>Pavlovaceae</taxon>
        <taxon>Diacronema</taxon>
    </lineage>
</organism>
<dbReference type="EMBL" id="JAGTXO010000013">
    <property type="protein sequence ID" value="KAG8464443.1"/>
    <property type="molecule type" value="Genomic_DNA"/>
</dbReference>
<evidence type="ECO:0000256" key="2">
    <source>
        <dbReference type="SAM" id="MobiDB-lite"/>
    </source>
</evidence>
<dbReference type="OrthoDB" id="10680356at2759"/>
<accession>A0A8J5XHQ5</accession>
<keyword evidence="4" id="KW-1185">Reference proteome</keyword>
<keyword evidence="1" id="KW-0175">Coiled coil</keyword>
<feature type="coiled-coil region" evidence="1">
    <location>
        <begin position="201"/>
        <end position="359"/>
    </location>
</feature>
<feature type="compositionally biased region" description="Low complexity" evidence="2">
    <location>
        <begin position="757"/>
        <end position="771"/>
    </location>
</feature>
<feature type="region of interest" description="Disordered" evidence="2">
    <location>
        <begin position="672"/>
        <end position="728"/>
    </location>
</feature>
<dbReference type="AlphaFoldDB" id="A0A8J5XHQ5"/>
<feature type="region of interest" description="Disordered" evidence="2">
    <location>
        <begin position="757"/>
        <end position="914"/>
    </location>
</feature>
<feature type="compositionally biased region" description="Basic and acidic residues" evidence="2">
    <location>
        <begin position="905"/>
        <end position="914"/>
    </location>
</feature>
<name>A0A8J5XHQ5_DIALT</name>
<evidence type="ECO:0000313" key="4">
    <source>
        <dbReference type="Proteomes" id="UP000751190"/>
    </source>
</evidence>
<feature type="region of interest" description="Disordered" evidence="2">
    <location>
        <begin position="1"/>
        <end position="41"/>
    </location>
</feature>
<evidence type="ECO:0000256" key="1">
    <source>
        <dbReference type="SAM" id="Coils"/>
    </source>
</evidence>
<gene>
    <name evidence="3" type="ORF">KFE25_003506</name>
</gene>
<protein>
    <submittedName>
        <fullName evidence="3">Uncharacterized protein</fullName>
    </submittedName>
</protein>
<dbReference type="Proteomes" id="UP000751190">
    <property type="component" value="Unassembled WGS sequence"/>
</dbReference>
<proteinExistence type="predicted"/>
<reference evidence="3" key="1">
    <citation type="submission" date="2021-05" db="EMBL/GenBank/DDBJ databases">
        <title>The genome of the haptophyte Pavlova lutheri (Diacronema luteri, Pavlovales) - a model for lipid biosynthesis in eukaryotic algae.</title>
        <authorList>
            <person name="Hulatt C.J."/>
            <person name="Posewitz M.C."/>
        </authorList>
    </citation>
    <scope>NUCLEOTIDE SEQUENCE</scope>
    <source>
        <strain evidence="3">NIVA-4/92</strain>
    </source>
</reference>
<feature type="compositionally biased region" description="Gly residues" evidence="2">
    <location>
        <begin position="679"/>
        <end position="692"/>
    </location>
</feature>
<sequence length="914" mass="95022">MLPAPPAVDAAGSGGEVGMRSAPRSPKGRSPVGIFAKPDETCENPNCKEMRRVERTMVNNLKQEVATLKMQISQLTQQVQRKSDATDAVARQSPEADSEASALRVALTEEAHAHGVAIAESSTKIAALKMQLAVREREVDNLKEKRARERNRINERAVDVSALLGTIRDLEPLLAEKDAKIQDLQAKKRADAVDVTWRSAAAELEQTAEKVKREAAEIQARLQQRVEAVEARAEGLRKLSLRQANALGLAALSEKQAAKQIDTAKVTMNELKEKHREEIEKRRKAAFVFSTLCAQQVVRAKATADTLRGRVGELEKERAAWTDVEALLTAAHAEAELRLKEADARVAELEAKKALATEQATALATTVAMVAQKQKATAHKLQDVETARIESELALDSAMTELRTMAGELSQLQGSVQTQMRVMGDALEHRDATGGLVQEVLRLALRRLRALEDSFGELVTGYVDDGIHHGALAAALKSMAHIDLVALAHAESAVVHAAALFDHFPTHKWRVHQLSHTLQVAMRYAPAAQPDAALGASAAARGRRVGAGGGVFGGLGMLAGARDERGRGDGVGKGDALRTAAKAPITAELIAHLDKLGALRSQPPQGPHPTAAAAIAAARAAGARARTPQAAVLAATRARAAMRAAMQGSVAPSDGMAAAMLLQHAAVRGGTAQGLRSASGGGGDGGGSGGGLRQPSKLLPPMAPADGIGVAPTWRGARRPASSSAMLPSVGADGAGAYGAARGSRAAVAAAAAASARAALPGSPRRSPSPADVHGGPTRSPSDTPLPSAPVAPSATSACLRAPDGDALHGWAHAATPPASLRGSESDAPSSPPLQARSPTSRAGVLPASASGSALSASSADPPQLGHCGTPASTSRVLRNAASPARHIVPRTLPMSPEPSPRTGSLERPRAIRR</sequence>